<dbReference type="PROSITE" id="PS50181">
    <property type="entry name" value="FBOX"/>
    <property type="match status" value="1"/>
</dbReference>
<dbReference type="InterPro" id="IPR036047">
    <property type="entry name" value="F-box-like_dom_sf"/>
</dbReference>
<dbReference type="CDD" id="cd09917">
    <property type="entry name" value="F-box_SF"/>
    <property type="match status" value="1"/>
</dbReference>
<dbReference type="STRING" id="93625.A0A409WX15"/>
<dbReference type="AlphaFoldDB" id="A0A409WX15"/>
<sequence>MASFIALPPEILVEIMQYLDHLSLLRCSSTCRSLYAVSTSSSRLLYIIALGMSGMIDGGSHIPHLDLLSHVRDLRMGWENIEWRQYYKIAIQEECLAYELVGGVFALSDGIGLKIIYLPSANKEPHTLERRPLGMIIKDFAIDPTQDLVAILEDDLTPVSFGLQRRVHVHIRTISTNERHKLAAQDILSFTISPDPEYGNAMSSALLQLTDDLLAVFMAKGELFSAKCRALIWNWQKGALIYDSDGRTRIECLPQHIKDFSLLSRTSFVLTSTLNSGALLIYSFPPSPSTTHTQKPKLVASLHLPPIRPTYRVQRIGIHSAPYHAHAPKDASFYTSPDAGVQVVTITYAMDETNSPGSSSFSLFVHTRTLLGYTHGRQDSETEGDGNGQALALTRMSEREDVDIQWHQWGETETRFFPIRTPIHWHRYVHGQRVVCCPSHSNIIDILDFNYNPHFNSVHRLQDLRPAPSLSYPSYLFQEGLVTRLPYYISRRTIQDGFYACMIDEERLIGLKMDDGNGMELHVYSF</sequence>
<evidence type="ECO:0000313" key="2">
    <source>
        <dbReference type="EMBL" id="PPQ83006.1"/>
    </source>
</evidence>
<dbReference type="Proteomes" id="UP000283269">
    <property type="component" value="Unassembled WGS sequence"/>
</dbReference>
<comment type="caution">
    <text evidence="2">The sequence shown here is derived from an EMBL/GenBank/DDBJ whole genome shotgun (WGS) entry which is preliminary data.</text>
</comment>
<accession>A0A409WX15</accession>
<dbReference type="InterPro" id="IPR001810">
    <property type="entry name" value="F-box_dom"/>
</dbReference>
<dbReference type="Pfam" id="PF12937">
    <property type="entry name" value="F-box-like"/>
    <property type="match status" value="1"/>
</dbReference>
<dbReference type="Gene3D" id="1.20.1280.50">
    <property type="match status" value="1"/>
</dbReference>
<name>A0A409WX15_PSICY</name>
<proteinExistence type="predicted"/>
<feature type="domain" description="F-box" evidence="1">
    <location>
        <begin position="1"/>
        <end position="48"/>
    </location>
</feature>
<organism evidence="2 3">
    <name type="scientific">Psilocybe cyanescens</name>
    <dbReference type="NCBI Taxonomy" id="93625"/>
    <lineage>
        <taxon>Eukaryota</taxon>
        <taxon>Fungi</taxon>
        <taxon>Dikarya</taxon>
        <taxon>Basidiomycota</taxon>
        <taxon>Agaricomycotina</taxon>
        <taxon>Agaricomycetes</taxon>
        <taxon>Agaricomycetidae</taxon>
        <taxon>Agaricales</taxon>
        <taxon>Agaricineae</taxon>
        <taxon>Strophariaceae</taxon>
        <taxon>Psilocybe</taxon>
    </lineage>
</organism>
<protein>
    <recommendedName>
        <fullName evidence="1">F-box domain-containing protein</fullName>
    </recommendedName>
</protein>
<dbReference type="SMART" id="SM00256">
    <property type="entry name" value="FBOX"/>
    <property type="match status" value="1"/>
</dbReference>
<dbReference type="InParanoid" id="A0A409WX15"/>
<dbReference type="SUPFAM" id="SSF81383">
    <property type="entry name" value="F-box domain"/>
    <property type="match status" value="1"/>
</dbReference>
<reference evidence="2 3" key="1">
    <citation type="journal article" date="2018" name="Evol. Lett.">
        <title>Horizontal gene cluster transfer increased hallucinogenic mushroom diversity.</title>
        <authorList>
            <person name="Reynolds H.T."/>
            <person name="Vijayakumar V."/>
            <person name="Gluck-Thaler E."/>
            <person name="Korotkin H.B."/>
            <person name="Matheny P.B."/>
            <person name="Slot J.C."/>
        </authorList>
    </citation>
    <scope>NUCLEOTIDE SEQUENCE [LARGE SCALE GENOMIC DNA]</scope>
    <source>
        <strain evidence="2 3">2631</strain>
    </source>
</reference>
<dbReference type="EMBL" id="NHYD01003062">
    <property type="protein sequence ID" value="PPQ83006.1"/>
    <property type="molecule type" value="Genomic_DNA"/>
</dbReference>
<evidence type="ECO:0000259" key="1">
    <source>
        <dbReference type="PROSITE" id="PS50181"/>
    </source>
</evidence>
<dbReference type="OrthoDB" id="2745718at2759"/>
<keyword evidence="3" id="KW-1185">Reference proteome</keyword>
<gene>
    <name evidence="2" type="ORF">CVT25_005300</name>
</gene>
<evidence type="ECO:0000313" key="3">
    <source>
        <dbReference type="Proteomes" id="UP000283269"/>
    </source>
</evidence>